<dbReference type="Gene3D" id="1.20.58.340">
    <property type="entry name" value="Magnesium transport protein CorA, transmembrane region"/>
    <property type="match status" value="1"/>
</dbReference>
<evidence type="ECO:0000256" key="1">
    <source>
        <dbReference type="ARBA" id="ARBA00004141"/>
    </source>
</evidence>
<gene>
    <name evidence="6" type="ORF">SAMN05421799_11470</name>
</gene>
<evidence type="ECO:0000313" key="6">
    <source>
        <dbReference type="EMBL" id="SIT11423.1"/>
    </source>
</evidence>
<dbReference type="STRING" id="252246.SAMN05421799_11470"/>
<protein>
    <submittedName>
        <fullName evidence="6">Uncharacterized protein</fullName>
    </submittedName>
</protein>
<evidence type="ECO:0000256" key="4">
    <source>
        <dbReference type="ARBA" id="ARBA00023136"/>
    </source>
</evidence>
<dbReference type="RefSeq" id="WP_143232672.1">
    <property type="nucleotide sequence ID" value="NZ_FTOO01000014.1"/>
</dbReference>
<comment type="subcellular location">
    <subcellularLocation>
        <location evidence="1">Membrane</location>
        <topology evidence="1">Multi-pass membrane protein</topology>
    </subcellularLocation>
</comment>
<dbReference type="EMBL" id="FTOO01000014">
    <property type="protein sequence ID" value="SIT11423.1"/>
    <property type="molecule type" value="Genomic_DNA"/>
</dbReference>
<keyword evidence="7" id="KW-1185">Reference proteome</keyword>
<organism evidence="6 7">
    <name type="scientific">Alicyclobacillus vulcanalis</name>
    <dbReference type="NCBI Taxonomy" id="252246"/>
    <lineage>
        <taxon>Bacteria</taxon>
        <taxon>Bacillati</taxon>
        <taxon>Bacillota</taxon>
        <taxon>Bacilli</taxon>
        <taxon>Bacillales</taxon>
        <taxon>Alicyclobacillaceae</taxon>
        <taxon>Alicyclobacillus</taxon>
    </lineage>
</organism>
<evidence type="ECO:0000256" key="5">
    <source>
        <dbReference type="SAM" id="Phobius"/>
    </source>
</evidence>
<dbReference type="AlphaFoldDB" id="A0A1N7PL99"/>
<accession>A0A1N7PL99</accession>
<keyword evidence="3 5" id="KW-1133">Transmembrane helix</keyword>
<evidence type="ECO:0000256" key="2">
    <source>
        <dbReference type="ARBA" id="ARBA00022692"/>
    </source>
</evidence>
<reference evidence="7" key="1">
    <citation type="submission" date="2017-01" db="EMBL/GenBank/DDBJ databases">
        <authorList>
            <person name="Varghese N."/>
            <person name="Submissions S."/>
        </authorList>
    </citation>
    <scope>NUCLEOTIDE SEQUENCE [LARGE SCALE GENOMIC DNA]</scope>
    <source>
        <strain evidence="7">DSM 16176</strain>
    </source>
</reference>
<dbReference type="SUPFAM" id="SSF144083">
    <property type="entry name" value="Magnesium transport protein CorA, transmembrane region"/>
    <property type="match status" value="1"/>
</dbReference>
<dbReference type="GO" id="GO:0016020">
    <property type="term" value="C:membrane"/>
    <property type="evidence" value="ECO:0007669"/>
    <property type="project" value="UniProtKB-SubCell"/>
</dbReference>
<name>A0A1N7PL99_9BACL</name>
<evidence type="ECO:0000313" key="7">
    <source>
        <dbReference type="Proteomes" id="UP000186156"/>
    </source>
</evidence>
<feature type="transmembrane region" description="Helical" evidence="5">
    <location>
        <begin position="101"/>
        <end position="122"/>
    </location>
</feature>
<evidence type="ECO:0000256" key="3">
    <source>
        <dbReference type="ARBA" id="ARBA00022989"/>
    </source>
</evidence>
<proteinExistence type="predicted"/>
<keyword evidence="2 5" id="KW-0812">Transmembrane</keyword>
<sequence length="180" mass="21610">MNILYIIISFGLLFYISLPFILYFFKDKEIKIIFPRLNNKFSYQENRLFEICKTYYFSEYETLLGEWTIMKNDSHRVKELNILKSALKARIDEYSEPKYSILQHLTLVNVFLTILNFIYSLFGSNLKKEIAHTVSWLMVVLVVMVAISYFIHQRKEINRIKIKTLLQWWLSILDNVLDSE</sequence>
<feature type="transmembrane region" description="Helical" evidence="5">
    <location>
        <begin position="134"/>
        <end position="151"/>
    </location>
</feature>
<dbReference type="InterPro" id="IPR045863">
    <property type="entry name" value="CorA_TM1_TM2"/>
</dbReference>
<dbReference type="Proteomes" id="UP000186156">
    <property type="component" value="Unassembled WGS sequence"/>
</dbReference>
<keyword evidence="4 5" id="KW-0472">Membrane</keyword>
<feature type="transmembrane region" description="Helical" evidence="5">
    <location>
        <begin position="6"/>
        <end position="25"/>
    </location>
</feature>